<gene>
    <name evidence="1" type="ORF">LIER_05755</name>
</gene>
<protein>
    <submittedName>
        <fullName evidence="1">Uncharacterized protein</fullName>
    </submittedName>
</protein>
<name>A0AAV3P2L4_LITER</name>
<dbReference type="AlphaFoldDB" id="A0AAV3P2L4"/>
<sequence>MDILCYKWPEYPRSYDLLHQGFSINVTFRTCPYASLRPPLDPLLGSRISTMGPAKISGKGPHPIRCTSNSTSRFYWQLGDLRERPLFLKIRGSEGESYGILYLSTLQGPQQDPCPRAAWIASTVYV</sequence>
<evidence type="ECO:0000313" key="1">
    <source>
        <dbReference type="EMBL" id="GAA0145591.1"/>
    </source>
</evidence>
<dbReference type="Proteomes" id="UP001454036">
    <property type="component" value="Unassembled WGS sequence"/>
</dbReference>
<dbReference type="EMBL" id="BAABME010000805">
    <property type="protein sequence ID" value="GAA0145591.1"/>
    <property type="molecule type" value="Genomic_DNA"/>
</dbReference>
<accession>A0AAV3P2L4</accession>
<keyword evidence="2" id="KW-1185">Reference proteome</keyword>
<organism evidence="1 2">
    <name type="scientific">Lithospermum erythrorhizon</name>
    <name type="common">Purple gromwell</name>
    <name type="synonym">Lithospermum officinale var. erythrorhizon</name>
    <dbReference type="NCBI Taxonomy" id="34254"/>
    <lineage>
        <taxon>Eukaryota</taxon>
        <taxon>Viridiplantae</taxon>
        <taxon>Streptophyta</taxon>
        <taxon>Embryophyta</taxon>
        <taxon>Tracheophyta</taxon>
        <taxon>Spermatophyta</taxon>
        <taxon>Magnoliopsida</taxon>
        <taxon>eudicotyledons</taxon>
        <taxon>Gunneridae</taxon>
        <taxon>Pentapetalae</taxon>
        <taxon>asterids</taxon>
        <taxon>lamiids</taxon>
        <taxon>Boraginales</taxon>
        <taxon>Boraginaceae</taxon>
        <taxon>Boraginoideae</taxon>
        <taxon>Lithospermeae</taxon>
        <taxon>Lithospermum</taxon>
    </lineage>
</organism>
<comment type="caution">
    <text evidence="1">The sequence shown here is derived from an EMBL/GenBank/DDBJ whole genome shotgun (WGS) entry which is preliminary data.</text>
</comment>
<evidence type="ECO:0000313" key="2">
    <source>
        <dbReference type="Proteomes" id="UP001454036"/>
    </source>
</evidence>
<reference evidence="1 2" key="1">
    <citation type="submission" date="2024-01" db="EMBL/GenBank/DDBJ databases">
        <title>The complete chloroplast genome sequence of Lithospermum erythrorhizon: insights into the phylogenetic relationship among Boraginaceae species and the maternal lineages of purple gromwells.</title>
        <authorList>
            <person name="Okada T."/>
            <person name="Watanabe K."/>
        </authorList>
    </citation>
    <scope>NUCLEOTIDE SEQUENCE [LARGE SCALE GENOMIC DNA]</scope>
</reference>
<proteinExistence type="predicted"/>